<organism evidence="1 2">
    <name type="scientific">Dovyalis caffra</name>
    <dbReference type="NCBI Taxonomy" id="77055"/>
    <lineage>
        <taxon>Eukaryota</taxon>
        <taxon>Viridiplantae</taxon>
        <taxon>Streptophyta</taxon>
        <taxon>Embryophyta</taxon>
        <taxon>Tracheophyta</taxon>
        <taxon>Spermatophyta</taxon>
        <taxon>Magnoliopsida</taxon>
        <taxon>eudicotyledons</taxon>
        <taxon>Gunneridae</taxon>
        <taxon>Pentapetalae</taxon>
        <taxon>rosids</taxon>
        <taxon>fabids</taxon>
        <taxon>Malpighiales</taxon>
        <taxon>Salicaceae</taxon>
        <taxon>Flacourtieae</taxon>
        <taxon>Dovyalis</taxon>
    </lineage>
</organism>
<dbReference type="AlphaFoldDB" id="A0AAV1RG35"/>
<gene>
    <name evidence="1" type="ORF">DCAF_LOCUS10358</name>
</gene>
<name>A0AAV1RG35_9ROSI</name>
<proteinExistence type="predicted"/>
<sequence length="116" mass="13231">MSALLSRTYYWPKMDEDVSYLKPYHEDREDSERNKSKRAPQVVRKRFDDGIVKITDHRRLEGAGVPHFDFDEGVGPLRVGVVCHGPRHGVAPRIGVGASVARAKDRRGREYYAHQG</sequence>
<reference evidence="1 2" key="1">
    <citation type="submission" date="2024-01" db="EMBL/GenBank/DDBJ databases">
        <authorList>
            <person name="Waweru B."/>
        </authorList>
    </citation>
    <scope>NUCLEOTIDE SEQUENCE [LARGE SCALE GENOMIC DNA]</scope>
</reference>
<keyword evidence="2" id="KW-1185">Reference proteome</keyword>
<accession>A0AAV1RG35</accession>
<dbReference type="Proteomes" id="UP001314170">
    <property type="component" value="Unassembled WGS sequence"/>
</dbReference>
<evidence type="ECO:0008006" key="3">
    <source>
        <dbReference type="Google" id="ProtNLM"/>
    </source>
</evidence>
<evidence type="ECO:0000313" key="1">
    <source>
        <dbReference type="EMBL" id="CAK7335366.1"/>
    </source>
</evidence>
<protein>
    <recommendedName>
        <fullName evidence="3">Integrase zinc-binding domain-containing protein</fullName>
    </recommendedName>
</protein>
<comment type="caution">
    <text evidence="1">The sequence shown here is derived from an EMBL/GenBank/DDBJ whole genome shotgun (WGS) entry which is preliminary data.</text>
</comment>
<dbReference type="EMBL" id="CAWUPB010000983">
    <property type="protein sequence ID" value="CAK7335366.1"/>
    <property type="molecule type" value="Genomic_DNA"/>
</dbReference>
<evidence type="ECO:0000313" key="2">
    <source>
        <dbReference type="Proteomes" id="UP001314170"/>
    </source>
</evidence>